<dbReference type="Proteomes" id="UP000694407">
    <property type="component" value="Unplaced"/>
</dbReference>
<evidence type="ECO:0000313" key="4">
    <source>
        <dbReference type="Proteomes" id="UP000694407"/>
    </source>
</evidence>
<organism evidence="3 4">
    <name type="scientific">Marmota marmota marmota</name>
    <name type="common">Alpine marmot</name>
    <dbReference type="NCBI Taxonomy" id="9994"/>
    <lineage>
        <taxon>Eukaryota</taxon>
        <taxon>Metazoa</taxon>
        <taxon>Chordata</taxon>
        <taxon>Craniata</taxon>
        <taxon>Vertebrata</taxon>
        <taxon>Euteleostomi</taxon>
        <taxon>Mammalia</taxon>
        <taxon>Eutheria</taxon>
        <taxon>Euarchontoglires</taxon>
        <taxon>Glires</taxon>
        <taxon>Rodentia</taxon>
        <taxon>Sciuromorpha</taxon>
        <taxon>Sciuridae</taxon>
        <taxon>Xerinae</taxon>
        <taxon>Marmotini</taxon>
        <taxon>Marmota</taxon>
    </lineage>
</organism>
<dbReference type="PANTHER" id="PTHR20914">
    <property type="entry name" value="LY6/PLAUR DOMAIN-CONTAINING PROTEIN 8"/>
    <property type="match status" value="1"/>
</dbReference>
<comment type="subcellular location">
    <subcellularLocation>
        <location evidence="1">Secreted</location>
    </subcellularLocation>
</comment>
<reference evidence="3" key="1">
    <citation type="submission" date="2025-08" db="UniProtKB">
        <authorList>
            <consortium name="Ensembl"/>
        </authorList>
    </citation>
    <scope>IDENTIFICATION</scope>
</reference>
<evidence type="ECO:0000313" key="3">
    <source>
        <dbReference type="Ensembl" id="ENSMMMP00000025559.1"/>
    </source>
</evidence>
<dbReference type="AlphaFoldDB" id="A0A8C6A5R5"/>
<name>A0A8C6A5R5_MARMA</name>
<evidence type="ECO:0000256" key="1">
    <source>
        <dbReference type="ARBA" id="ARBA00004613"/>
    </source>
</evidence>
<evidence type="ECO:0000256" key="2">
    <source>
        <dbReference type="ARBA" id="ARBA00022525"/>
    </source>
</evidence>
<dbReference type="GO" id="GO:0005576">
    <property type="term" value="C:extracellular region"/>
    <property type="evidence" value="ECO:0007669"/>
    <property type="project" value="UniProtKB-SubCell"/>
</dbReference>
<dbReference type="Ensembl" id="ENSMMMT00000028933.1">
    <property type="protein sequence ID" value="ENSMMMP00000025559.1"/>
    <property type="gene ID" value="ENSMMMG00000022399.1"/>
</dbReference>
<dbReference type="PANTHER" id="PTHR20914:SF8">
    <property type="entry name" value="GENE 12253-RELATED"/>
    <property type="match status" value="1"/>
</dbReference>
<keyword evidence="4" id="KW-1185">Reference proteome</keyword>
<sequence length="225" mass="24233">MWSCIRRNSLWQSCLCTHHNWISLPWCHFPLVESYTCTKCTGNACQSKPETCEASQGCFNNKQQFSPPDGSPKLMQTKGCSQKACTPLAFSATLGRGQILGYDMKCCYHENCNQGNSELSPVSKEENGVVCPACFSENGMICIPQPLKCTGSLTANLSPTGVTGGNPPSIVSAMGCTTESACKLGTIELNYELEFDCVKPISGSPLLTPIISSTLTSLLLLKVLL</sequence>
<protein>
    <submittedName>
        <fullName evidence="3">Uncharacterized protein</fullName>
    </submittedName>
</protein>
<dbReference type="GeneTree" id="ENSGT00730000111648"/>
<keyword evidence="2" id="KW-0964">Secreted</keyword>
<reference evidence="3" key="2">
    <citation type="submission" date="2025-09" db="UniProtKB">
        <authorList>
            <consortium name="Ensembl"/>
        </authorList>
    </citation>
    <scope>IDENTIFICATION</scope>
</reference>
<proteinExistence type="predicted"/>
<dbReference type="InterPro" id="IPR050918">
    <property type="entry name" value="CNF-like_PLA2_Inhibitor"/>
</dbReference>
<accession>A0A8C6A5R5</accession>